<accession>A0A833J2Z1</accession>
<name>A0A833J2Z1_9HYPH</name>
<dbReference type="EMBL" id="WEKV01000014">
    <property type="protein sequence ID" value="KAB7783663.1"/>
    <property type="molecule type" value="Genomic_DNA"/>
</dbReference>
<reference evidence="1 2" key="1">
    <citation type="submission" date="2019-10" db="EMBL/GenBank/DDBJ databases">
        <title>Draft Genome Sequence of the Caffeine Degrading Methylotroph Methylorubrum populi PINKEL.</title>
        <authorList>
            <person name="Dawson S.C."/>
            <person name="Zhang X."/>
            <person name="Wright M.E."/>
            <person name="Sharma G."/>
            <person name="Langner J.T."/>
            <person name="Ditty J.L."/>
            <person name="Subuyuj G.A."/>
        </authorList>
    </citation>
    <scope>NUCLEOTIDE SEQUENCE [LARGE SCALE GENOMIC DNA]</scope>
    <source>
        <strain evidence="1 2">Pinkel</strain>
    </source>
</reference>
<evidence type="ECO:0000313" key="2">
    <source>
        <dbReference type="Proteomes" id="UP000469949"/>
    </source>
</evidence>
<sequence>MAPAEMLKAAVGGLREPRRPLQHVCALPLWTTLGFIGPHRIRSGG</sequence>
<evidence type="ECO:0000313" key="1">
    <source>
        <dbReference type="EMBL" id="KAB7783663.1"/>
    </source>
</evidence>
<dbReference type="Proteomes" id="UP000469949">
    <property type="component" value="Unassembled WGS sequence"/>
</dbReference>
<organism evidence="1 2">
    <name type="scientific">Methylorubrum populi</name>
    <dbReference type="NCBI Taxonomy" id="223967"/>
    <lineage>
        <taxon>Bacteria</taxon>
        <taxon>Pseudomonadati</taxon>
        <taxon>Pseudomonadota</taxon>
        <taxon>Alphaproteobacteria</taxon>
        <taxon>Hyphomicrobiales</taxon>
        <taxon>Methylobacteriaceae</taxon>
        <taxon>Methylorubrum</taxon>
    </lineage>
</organism>
<protein>
    <submittedName>
        <fullName evidence="1">Uncharacterized protein</fullName>
    </submittedName>
</protein>
<proteinExistence type="predicted"/>
<gene>
    <name evidence="1" type="ORF">F8B43_3586</name>
</gene>
<comment type="caution">
    <text evidence="1">The sequence shown here is derived from an EMBL/GenBank/DDBJ whole genome shotgun (WGS) entry which is preliminary data.</text>
</comment>
<dbReference type="AlphaFoldDB" id="A0A833J2Z1"/>